<reference evidence="1 2" key="1">
    <citation type="submission" date="2016-03" db="EMBL/GenBank/DDBJ databases">
        <authorList>
            <person name="Ploux O."/>
        </authorList>
    </citation>
    <scope>NUCLEOTIDE SEQUENCE [LARGE SCALE GENOMIC DNA]</scope>
    <source>
        <strain evidence="1 2">LPB0076</strain>
    </source>
</reference>
<sequence length="69" mass="8083">MIIEFDKSNLQATINSSNTIEGLNRYKNGCEGAIIYWQKQEKESHPRAEENIRFFKQALDFCNTRARSK</sequence>
<organism evidence="1 2">
    <name type="scientific">Flavobacterium crassostreae</name>
    <dbReference type="NCBI Taxonomy" id="1763534"/>
    <lineage>
        <taxon>Bacteria</taxon>
        <taxon>Pseudomonadati</taxon>
        <taxon>Bacteroidota</taxon>
        <taxon>Flavobacteriia</taxon>
        <taxon>Flavobacteriales</taxon>
        <taxon>Flavobacteriaceae</taxon>
        <taxon>Flavobacterium</taxon>
    </lineage>
</organism>
<comment type="caution">
    <text evidence="1">The sequence shown here is derived from an EMBL/GenBank/DDBJ whole genome shotgun (WGS) entry which is preliminary data.</text>
</comment>
<proteinExistence type="predicted"/>
<dbReference type="AlphaFoldDB" id="A0A1B9E7Q3"/>
<dbReference type="EMBL" id="LVEP01000013">
    <property type="protein sequence ID" value="OCB77976.1"/>
    <property type="molecule type" value="Genomic_DNA"/>
</dbReference>
<gene>
    <name evidence="1" type="ORF">LPBF_03240</name>
</gene>
<accession>A0A1B9E7Q3</accession>
<evidence type="ECO:0000313" key="2">
    <source>
        <dbReference type="Proteomes" id="UP000093510"/>
    </source>
</evidence>
<keyword evidence="2" id="KW-1185">Reference proteome</keyword>
<name>A0A1B9E7Q3_9FLAO</name>
<dbReference type="Proteomes" id="UP000093510">
    <property type="component" value="Unassembled WGS sequence"/>
</dbReference>
<dbReference type="RefSeq" id="WP_066332392.1">
    <property type="nucleotide sequence ID" value="NZ_CP017688.1"/>
</dbReference>
<protein>
    <submittedName>
        <fullName evidence="1">Uncharacterized protein</fullName>
    </submittedName>
</protein>
<evidence type="ECO:0000313" key="1">
    <source>
        <dbReference type="EMBL" id="OCB77976.1"/>
    </source>
</evidence>
<dbReference type="STRING" id="1763534.GCA_001831475_02675"/>